<protein>
    <recommendedName>
        <fullName evidence="10">PTS EIIA type-2 domain-containing protein</fullName>
    </recommendedName>
</protein>
<organism evidence="11 12">
    <name type="scientific">SAR324 cluster bacterium</name>
    <dbReference type="NCBI Taxonomy" id="2024889"/>
    <lineage>
        <taxon>Bacteria</taxon>
        <taxon>Deltaproteobacteria</taxon>
        <taxon>SAR324 cluster</taxon>
    </lineage>
</organism>
<feature type="transmembrane region" description="Helical" evidence="9">
    <location>
        <begin position="59"/>
        <end position="81"/>
    </location>
</feature>
<evidence type="ECO:0000256" key="2">
    <source>
        <dbReference type="ARBA" id="ARBA00022448"/>
    </source>
</evidence>
<keyword evidence="5 9" id="KW-0812">Transmembrane</keyword>
<keyword evidence="6 9" id="KW-1133">Transmembrane helix</keyword>
<dbReference type="PANTHER" id="PTHR32507">
    <property type="entry name" value="NA(+)/H(+) ANTIPORTER 1"/>
    <property type="match status" value="1"/>
</dbReference>
<sequence length="766" mass="85392">MHSYAEAWDLGASAPFFLPSVAFFPILKGFMVSHQILITFVTASALGVFLMLTAHRFKISAIVLLLLGGILVGPEFLGLVQPDVLGMGLNAIISLSVGLILFEGGLTLDVNGYKQVSREIWGVLTKGVIVTWGISTIALRWLFDFDWVFCLLAASLIIVTGPTVVGPLLQRIRVKKKLHQILYWEGVLIDPIGVFIALLCYEWILSAGTPEAYMNFFSRILVGTVLGVLFGLLIFIILRAKLVPDEKVNFFILTSAMLNFMIADSLVTESGLLSVTLAGFLLGYKRPPQLSRIVSYKVELKDFLIGLLFILLAANLTLSNFLNYGWGLMVIVAIVMFVVRPINIFLSTWNSQLSIKEKLFLSWIAPRGIVAASMASLFAFNLQKRGFADAYFLETFAYAVIVGTVVFQGFSAGLVGKILGVLQPKPEDWVIIGAHKLARSVAHFIQEQGHSVVLLDTNPREVQLAKREGLTAISDNAMSIELQSHVELFEIGNVLAITENQDLNHLVCQRWKKELGKVNLYYWESEQPRNLQQQEGLLVGTAIWTWLDIQTILSQSLAYKQLITCTSTRKIEEQSTASQSLMVFHNQQLLPFLPASKKGEAVFLSYESIYSKQVGPTKKEWIIFSQESTLEELYNQMLGTLKVDFPELDQPELVRELISRERQFSSLLGHGIALPHLHTQGVEESILSIAKVDPPIPCKQTGLNIELVFLVLSPEGDPAKHLKQISKIAKFIMKKPNREAFMKVTEAQGLYQVIEEGDQSFLQARS</sequence>
<feature type="domain" description="PTS EIIA type-2" evidence="10">
    <location>
        <begin position="607"/>
        <end position="757"/>
    </location>
</feature>
<keyword evidence="8 9" id="KW-0472">Membrane</keyword>
<dbReference type="Gene3D" id="1.20.1530.20">
    <property type="match status" value="1"/>
</dbReference>
<feature type="transmembrane region" description="Helical" evidence="9">
    <location>
        <begin position="360"/>
        <end position="380"/>
    </location>
</feature>
<accession>A0A2A4T4Z5</accession>
<dbReference type="Pfam" id="PF02254">
    <property type="entry name" value="TrkA_N"/>
    <property type="match status" value="1"/>
</dbReference>
<dbReference type="GO" id="GO:0005886">
    <property type="term" value="C:plasma membrane"/>
    <property type="evidence" value="ECO:0007669"/>
    <property type="project" value="UniProtKB-SubCell"/>
</dbReference>
<feature type="transmembrane region" description="Helical" evidence="9">
    <location>
        <begin position="303"/>
        <end position="321"/>
    </location>
</feature>
<feature type="transmembrane region" description="Helical" evidence="9">
    <location>
        <begin position="87"/>
        <end position="108"/>
    </location>
</feature>
<evidence type="ECO:0000256" key="8">
    <source>
        <dbReference type="ARBA" id="ARBA00023136"/>
    </source>
</evidence>
<comment type="caution">
    <text evidence="11">The sequence shown here is derived from an EMBL/GenBank/DDBJ whole genome shotgun (WGS) entry which is preliminary data.</text>
</comment>
<dbReference type="GO" id="GO:0006813">
    <property type="term" value="P:potassium ion transport"/>
    <property type="evidence" value="ECO:0007669"/>
    <property type="project" value="InterPro"/>
</dbReference>
<keyword evidence="2" id="KW-0813">Transport</keyword>
<name>A0A2A4T4Z5_9DELT</name>
<feature type="transmembrane region" description="Helical" evidence="9">
    <location>
        <begin position="181"/>
        <end position="204"/>
    </location>
</feature>
<feature type="transmembrane region" description="Helical" evidence="9">
    <location>
        <begin position="250"/>
        <end position="283"/>
    </location>
</feature>
<dbReference type="GO" id="GO:1902600">
    <property type="term" value="P:proton transmembrane transport"/>
    <property type="evidence" value="ECO:0007669"/>
    <property type="project" value="InterPro"/>
</dbReference>
<dbReference type="Proteomes" id="UP000218113">
    <property type="component" value="Unassembled WGS sequence"/>
</dbReference>
<feature type="transmembrane region" description="Helical" evidence="9">
    <location>
        <begin position="145"/>
        <end position="169"/>
    </location>
</feature>
<evidence type="ECO:0000256" key="4">
    <source>
        <dbReference type="ARBA" id="ARBA00022475"/>
    </source>
</evidence>
<evidence type="ECO:0000256" key="9">
    <source>
        <dbReference type="SAM" id="Phobius"/>
    </source>
</evidence>
<feature type="transmembrane region" description="Helical" evidence="9">
    <location>
        <begin position="32"/>
        <end position="52"/>
    </location>
</feature>
<dbReference type="SUPFAM" id="SSF51735">
    <property type="entry name" value="NAD(P)-binding Rossmann-fold domains"/>
    <property type="match status" value="1"/>
</dbReference>
<dbReference type="InterPro" id="IPR038770">
    <property type="entry name" value="Na+/solute_symporter_sf"/>
</dbReference>
<dbReference type="InterPro" id="IPR003148">
    <property type="entry name" value="RCK_N"/>
</dbReference>
<evidence type="ECO:0000259" key="10">
    <source>
        <dbReference type="PROSITE" id="PS51094"/>
    </source>
</evidence>
<dbReference type="AlphaFoldDB" id="A0A2A4T4Z5"/>
<dbReference type="InterPro" id="IPR036291">
    <property type="entry name" value="NAD(P)-bd_dom_sf"/>
</dbReference>
<evidence type="ECO:0000256" key="7">
    <source>
        <dbReference type="ARBA" id="ARBA00023065"/>
    </source>
</evidence>
<evidence type="ECO:0000256" key="5">
    <source>
        <dbReference type="ARBA" id="ARBA00022692"/>
    </source>
</evidence>
<feature type="transmembrane region" description="Helical" evidence="9">
    <location>
        <begin position="216"/>
        <end position="238"/>
    </location>
</feature>
<feature type="transmembrane region" description="Helical" evidence="9">
    <location>
        <begin position="328"/>
        <end position="348"/>
    </location>
</feature>
<dbReference type="InterPro" id="IPR016152">
    <property type="entry name" value="PTrfase/Anion_transptr"/>
</dbReference>
<evidence type="ECO:0000313" key="11">
    <source>
        <dbReference type="EMBL" id="PCI28464.1"/>
    </source>
</evidence>
<feature type="transmembrane region" description="Helical" evidence="9">
    <location>
        <begin position="120"/>
        <end position="139"/>
    </location>
</feature>
<evidence type="ECO:0000313" key="12">
    <source>
        <dbReference type="Proteomes" id="UP000218113"/>
    </source>
</evidence>
<dbReference type="InterPro" id="IPR002178">
    <property type="entry name" value="PTS_EIIA_type-2_dom"/>
</dbReference>
<dbReference type="GO" id="GO:0015297">
    <property type="term" value="F:antiporter activity"/>
    <property type="evidence" value="ECO:0007669"/>
    <property type="project" value="UniProtKB-KW"/>
</dbReference>
<feature type="transmembrane region" description="Helical" evidence="9">
    <location>
        <begin position="392"/>
        <end position="415"/>
    </location>
</feature>
<dbReference type="Pfam" id="PF00359">
    <property type="entry name" value="PTS_EIIA_2"/>
    <property type="match status" value="1"/>
</dbReference>
<dbReference type="PROSITE" id="PS51094">
    <property type="entry name" value="PTS_EIIA_TYPE_2"/>
    <property type="match status" value="1"/>
</dbReference>
<evidence type="ECO:0000256" key="6">
    <source>
        <dbReference type="ARBA" id="ARBA00022989"/>
    </source>
</evidence>
<dbReference type="PANTHER" id="PTHR32507:SF0">
    <property type="entry name" value="NA(+)_H(+) ANTIPORTER 2-RELATED"/>
    <property type="match status" value="1"/>
</dbReference>
<dbReference type="Pfam" id="PF00999">
    <property type="entry name" value="Na_H_Exchanger"/>
    <property type="match status" value="1"/>
</dbReference>
<dbReference type="InterPro" id="IPR006153">
    <property type="entry name" value="Cation/H_exchanger_TM"/>
</dbReference>
<comment type="subcellular location">
    <subcellularLocation>
        <location evidence="1">Cell membrane</location>
        <topology evidence="1">Multi-pass membrane protein</topology>
    </subcellularLocation>
</comment>
<dbReference type="EMBL" id="NVSR01000033">
    <property type="protein sequence ID" value="PCI28464.1"/>
    <property type="molecule type" value="Genomic_DNA"/>
</dbReference>
<keyword evidence="4" id="KW-1003">Cell membrane</keyword>
<reference evidence="12" key="1">
    <citation type="submission" date="2017-08" db="EMBL/GenBank/DDBJ databases">
        <title>A dynamic microbial community with high functional redundancy inhabits the cold, oxic subseafloor aquifer.</title>
        <authorList>
            <person name="Tully B.J."/>
            <person name="Wheat C.G."/>
            <person name="Glazer B.T."/>
            <person name="Huber J.A."/>
        </authorList>
    </citation>
    <scope>NUCLEOTIDE SEQUENCE [LARGE SCALE GENOMIC DNA]</scope>
</reference>
<keyword evidence="3" id="KW-0050">Antiport</keyword>
<evidence type="ECO:0000256" key="1">
    <source>
        <dbReference type="ARBA" id="ARBA00004651"/>
    </source>
</evidence>
<proteinExistence type="predicted"/>
<gene>
    <name evidence="11" type="ORF">COB67_06360</name>
</gene>
<keyword evidence="7" id="KW-0406">Ion transport</keyword>
<dbReference type="Gene3D" id="3.40.50.720">
    <property type="entry name" value="NAD(P)-binding Rossmann-like Domain"/>
    <property type="match status" value="1"/>
</dbReference>
<evidence type="ECO:0000256" key="3">
    <source>
        <dbReference type="ARBA" id="ARBA00022449"/>
    </source>
</evidence>
<dbReference type="Gene3D" id="3.40.930.10">
    <property type="entry name" value="Mannitol-specific EII, Chain A"/>
    <property type="match status" value="1"/>
</dbReference>
<dbReference type="SUPFAM" id="SSF55804">
    <property type="entry name" value="Phoshotransferase/anion transport protein"/>
    <property type="match status" value="1"/>
</dbReference>